<proteinExistence type="predicted"/>
<evidence type="ECO:0000259" key="1">
    <source>
        <dbReference type="Pfam" id="PF03992"/>
    </source>
</evidence>
<feature type="domain" description="ABM" evidence="1">
    <location>
        <begin position="1"/>
        <end position="73"/>
    </location>
</feature>
<gene>
    <name evidence="2" type="ORF">B193_1696</name>
</gene>
<reference evidence="2 3" key="1">
    <citation type="submission" date="2012-07" db="EMBL/GenBank/DDBJ databases">
        <title>Draft genome sequence of Desulfovibrio magneticus str. Maddingley MBC34 obtained from a metagenomic sequence of a methanogenic enrichment isolated from coal-seam formation water in Victoria, Australia.</title>
        <authorList>
            <person name="Greenfield P."/>
            <person name="Hendry P."/>
            <person name="Li D."/>
            <person name="Rosewarne C.P."/>
            <person name="Tran-Dinh N."/>
            <person name="Elbourne L.D.H."/>
            <person name="Paulsen I.T."/>
            <person name="Midgley D.J."/>
        </authorList>
    </citation>
    <scope>NUCLEOTIDE SEQUENCE [LARGE SCALE GENOMIC DNA]</scope>
    <source>
        <strain evidence="3">Maddingley MBC34</strain>
    </source>
</reference>
<dbReference type="Gene3D" id="3.30.70.100">
    <property type="match status" value="1"/>
</dbReference>
<dbReference type="EMBL" id="ALAO01000129">
    <property type="protein sequence ID" value="EKO39589.1"/>
    <property type="molecule type" value="Genomic_DNA"/>
</dbReference>
<name>K6GET6_9BACT</name>
<evidence type="ECO:0000313" key="3">
    <source>
        <dbReference type="Proteomes" id="UP000006272"/>
    </source>
</evidence>
<organism evidence="2 3">
    <name type="scientific">Solidesulfovibrio magneticus str. Maddingley MBC34</name>
    <dbReference type="NCBI Taxonomy" id="1206767"/>
    <lineage>
        <taxon>Bacteria</taxon>
        <taxon>Pseudomonadati</taxon>
        <taxon>Thermodesulfobacteriota</taxon>
        <taxon>Desulfovibrionia</taxon>
        <taxon>Desulfovibrionales</taxon>
        <taxon>Desulfovibrionaceae</taxon>
        <taxon>Solidesulfovibrio</taxon>
    </lineage>
</organism>
<protein>
    <recommendedName>
        <fullName evidence="1">ABM domain-containing protein</fullName>
    </recommendedName>
</protein>
<dbReference type="AlphaFoldDB" id="K6GET6"/>
<dbReference type="PATRIC" id="fig|1206767.3.peg.1661"/>
<dbReference type="InterPro" id="IPR007138">
    <property type="entry name" value="ABM_dom"/>
</dbReference>
<dbReference type="Proteomes" id="UP000006272">
    <property type="component" value="Unassembled WGS sequence"/>
</dbReference>
<comment type="caution">
    <text evidence="2">The sequence shown here is derived from an EMBL/GenBank/DDBJ whole genome shotgun (WGS) entry which is preliminary data.</text>
</comment>
<evidence type="ECO:0000313" key="2">
    <source>
        <dbReference type="EMBL" id="EKO39589.1"/>
    </source>
</evidence>
<accession>K6GET6</accession>
<dbReference type="SUPFAM" id="SSF54909">
    <property type="entry name" value="Dimeric alpha+beta barrel"/>
    <property type="match status" value="1"/>
</dbReference>
<dbReference type="Pfam" id="PF03992">
    <property type="entry name" value="ABM"/>
    <property type="match status" value="1"/>
</dbReference>
<sequence length="100" mass="11229">MIIAIVKATILENAHERLRNVANILQHTYAPHEEGCEQYESFIDKDTFLTIERWSSQQALDAHLKSAHVATYVPQLRACVVDGVFAVQFIKSDAVSCVTL</sequence>
<dbReference type="InterPro" id="IPR011008">
    <property type="entry name" value="Dimeric_a/b-barrel"/>
</dbReference>